<dbReference type="GO" id="GO:0005739">
    <property type="term" value="C:mitochondrion"/>
    <property type="evidence" value="ECO:0007669"/>
    <property type="project" value="TreeGrafter"/>
</dbReference>
<accession>A0A915D027</accession>
<dbReference type="InterPro" id="IPR016161">
    <property type="entry name" value="Ald_DH/histidinol_DH"/>
</dbReference>
<dbReference type="InterPro" id="IPR016162">
    <property type="entry name" value="Ald_DH_N"/>
</dbReference>
<keyword evidence="1" id="KW-1185">Reference proteome</keyword>
<dbReference type="GO" id="GO:0004350">
    <property type="term" value="F:glutamate-5-semialdehyde dehydrogenase activity"/>
    <property type="evidence" value="ECO:0007669"/>
    <property type="project" value="TreeGrafter"/>
</dbReference>
<dbReference type="AlphaFoldDB" id="A0A915D027"/>
<name>A0A915D027_9BILA</name>
<reference evidence="2" key="1">
    <citation type="submission" date="2022-11" db="UniProtKB">
        <authorList>
            <consortium name="WormBaseParasite"/>
        </authorList>
    </citation>
    <scope>IDENTIFICATION</scope>
</reference>
<dbReference type="WBParaSite" id="jg13969">
    <property type="protein sequence ID" value="jg13969"/>
    <property type="gene ID" value="jg13969"/>
</dbReference>
<organism evidence="1 2">
    <name type="scientific">Ditylenchus dipsaci</name>
    <dbReference type="NCBI Taxonomy" id="166011"/>
    <lineage>
        <taxon>Eukaryota</taxon>
        <taxon>Metazoa</taxon>
        <taxon>Ecdysozoa</taxon>
        <taxon>Nematoda</taxon>
        <taxon>Chromadorea</taxon>
        <taxon>Rhabditida</taxon>
        <taxon>Tylenchina</taxon>
        <taxon>Tylenchomorpha</taxon>
        <taxon>Sphaerularioidea</taxon>
        <taxon>Anguinidae</taxon>
        <taxon>Anguininae</taxon>
        <taxon>Ditylenchus</taxon>
    </lineage>
</organism>
<dbReference type="Proteomes" id="UP000887574">
    <property type="component" value="Unplaced"/>
</dbReference>
<dbReference type="PANTHER" id="PTHR11063:SF8">
    <property type="entry name" value="DELTA-1-PYRROLINE-5-CARBOXYLATE SYNTHASE"/>
    <property type="match status" value="1"/>
</dbReference>
<sequence>MIADSASHLIGRVLRRTRIAQDLYLEQTTVPIGSLLVIFESRPDCLPQVAALSIASGNSLLLKGGKEAEESNKMLHSIVQEALGTQGYELRDAVTLVRSRDDVAELLQLREFIDLVIPEARVNWFEKCKSRVKAFLCLDILRVFAMFILIRNSLLKFGPPAAESLKYEYGRLECTLEVVDSVEEAVAHTIRYGSSHTESIVTTNDKTAEYSSQDLLMDTLWTRCGSGHKHGENPCKRAVGVEGLLTTKWLLRGEGHTVQQFKAGGPYKYLHENLDIMESNALVKLGKMQVA</sequence>
<protein>
    <submittedName>
        <fullName evidence="2">Uncharacterized protein</fullName>
    </submittedName>
</protein>
<evidence type="ECO:0000313" key="2">
    <source>
        <dbReference type="WBParaSite" id="jg13969"/>
    </source>
</evidence>
<dbReference type="Gene3D" id="3.40.605.10">
    <property type="entry name" value="Aldehyde Dehydrogenase, Chain A, domain 1"/>
    <property type="match status" value="2"/>
</dbReference>
<dbReference type="PANTHER" id="PTHR11063">
    <property type="entry name" value="GLUTAMATE SEMIALDEHYDE DEHYDROGENASE"/>
    <property type="match status" value="1"/>
</dbReference>
<proteinExistence type="predicted"/>
<dbReference type="SUPFAM" id="SSF53720">
    <property type="entry name" value="ALDH-like"/>
    <property type="match status" value="1"/>
</dbReference>
<evidence type="ECO:0000313" key="1">
    <source>
        <dbReference type="Proteomes" id="UP000887574"/>
    </source>
</evidence>